<protein>
    <submittedName>
        <fullName evidence="4">Acetyl-CoA synthetase-like protein</fullName>
    </submittedName>
</protein>
<dbReference type="PANTHER" id="PTHR43439:SF2">
    <property type="entry name" value="ENZYME, PUTATIVE (JCVI)-RELATED"/>
    <property type="match status" value="1"/>
</dbReference>
<dbReference type="InterPro" id="IPR000873">
    <property type="entry name" value="AMP-dep_synth/lig_dom"/>
</dbReference>
<keyword evidence="1" id="KW-0596">Phosphopantetheine</keyword>
<accession>A0A1Y2IAZ6</accession>
<keyword evidence="5" id="KW-1185">Reference proteome</keyword>
<dbReference type="OrthoDB" id="429813at2759"/>
<proteinExistence type="predicted"/>
<evidence type="ECO:0000256" key="2">
    <source>
        <dbReference type="ARBA" id="ARBA00022553"/>
    </source>
</evidence>
<reference evidence="4 5" key="1">
    <citation type="journal article" date="2015" name="Biotechnol. Biofuels">
        <title>Enhanced degradation of softwood versus hardwood by the white-rot fungus Pycnoporus coccineus.</title>
        <authorList>
            <person name="Couturier M."/>
            <person name="Navarro D."/>
            <person name="Chevret D."/>
            <person name="Henrissat B."/>
            <person name="Piumi F."/>
            <person name="Ruiz-Duenas F.J."/>
            <person name="Martinez A.T."/>
            <person name="Grigoriev I.V."/>
            <person name="Riley R."/>
            <person name="Lipzen A."/>
            <person name="Berrin J.G."/>
            <person name="Master E.R."/>
            <person name="Rosso M.N."/>
        </authorList>
    </citation>
    <scope>NUCLEOTIDE SEQUENCE [LARGE SCALE GENOMIC DNA]</scope>
    <source>
        <strain evidence="4 5">BRFM310</strain>
    </source>
</reference>
<dbReference type="PANTHER" id="PTHR43439">
    <property type="entry name" value="PHENYLACETATE-COENZYME A LIGASE"/>
    <property type="match status" value="1"/>
</dbReference>
<evidence type="ECO:0000313" key="4">
    <source>
        <dbReference type="EMBL" id="OSC97580.1"/>
    </source>
</evidence>
<dbReference type="EMBL" id="KZ084149">
    <property type="protein sequence ID" value="OSC97580.1"/>
    <property type="molecule type" value="Genomic_DNA"/>
</dbReference>
<dbReference type="Gene3D" id="3.40.50.12780">
    <property type="entry name" value="N-terminal domain of ligase-like"/>
    <property type="match status" value="1"/>
</dbReference>
<dbReference type="STRING" id="1353009.A0A1Y2IAZ6"/>
<evidence type="ECO:0000256" key="1">
    <source>
        <dbReference type="ARBA" id="ARBA00022450"/>
    </source>
</evidence>
<gene>
    <name evidence="4" type="ORF">PYCCODRAFT_1471752</name>
</gene>
<dbReference type="Pfam" id="PF00501">
    <property type="entry name" value="AMP-binding"/>
    <property type="match status" value="1"/>
</dbReference>
<dbReference type="Proteomes" id="UP000193067">
    <property type="component" value="Unassembled WGS sequence"/>
</dbReference>
<sequence>MAAVVTEQGVNHPTFKSPPSDLDLSIPSLYEYHAKNSPTHPVFSYVNTATKAIRDITFAEAWDRINTLIERVYLDYKGSPQNSVSRLDHSRPVIGILAIADQLSYLYLEVAIMSLGYTVFPISSRNSAQVVAHLVEKTAIRLLYVSADSEMQALSNSADKILRERNWQVWMRYMVTPKEYEKEHVPTEANRKVDIGDDDVTMILHSSGTTAFPKPIPVTRRRMINISKIPSFGEVDLAGKRIAAHTNPIYHGMGLATVIWPLTCGATFVLYPPVSPPIIPTPSNFIASWIAGKCDIVFSVPVFIEAWARNPAHIPALSSLDCIVYGGASVNKALGDMLTHAGVTLHSLWGSTEQGPATMFIPKDPPPIDEWEYFKLMPQATYHLEPQPGLKNIYEPIMIANDICAPNVTNMEMNGKPAYAAGDLLEQHPTNPDRWRVYGRKDVQIMLSTGENVNPVPIEEILGEDPHIVVAVMFGRHRIQPGVLIQPTPDHQIPAGDEKKAEQFKNLIWQSVEKANAHSPAYARIERNMIIVTSPDKPLDRTPKGSARHKVCVERYAEEIEKLYAIEEDCELHPELRQFPDRV</sequence>
<evidence type="ECO:0000259" key="3">
    <source>
        <dbReference type="Pfam" id="PF00501"/>
    </source>
</evidence>
<evidence type="ECO:0000313" key="5">
    <source>
        <dbReference type="Proteomes" id="UP000193067"/>
    </source>
</evidence>
<dbReference type="InterPro" id="IPR051414">
    <property type="entry name" value="Adenylate-forming_Reductase"/>
</dbReference>
<name>A0A1Y2IAZ6_TRAC3</name>
<dbReference type="AlphaFoldDB" id="A0A1Y2IAZ6"/>
<organism evidence="4 5">
    <name type="scientific">Trametes coccinea (strain BRFM310)</name>
    <name type="common">Pycnoporus coccineus</name>
    <dbReference type="NCBI Taxonomy" id="1353009"/>
    <lineage>
        <taxon>Eukaryota</taxon>
        <taxon>Fungi</taxon>
        <taxon>Dikarya</taxon>
        <taxon>Basidiomycota</taxon>
        <taxon>Agaricomycotina</taxon>
        <taxon>Agaricomycetes</taxon>
        <taxon>Polyporales</taxon>
        <taxon>Polyporaceae</taxon>
        <taxon>Trametes</taxon>
    </lineage>
</organism>
<feature type="domain" description="AMP-dependent synthetase/ligase" evidence="3">
    <location>
        <begin position="102"/>
        <end position="366"/>
    </location>
</feature>
<dbReference type="Pfam" id="PF23562">
    <property type="entry name" value="AMP-binding_C_3"/>
    <property type="match status" value="1"/>
</dbReference>
<dbReference type="InterPro" id="IPR042099">
    <property type="entry name" value="ANL_N_sf"/>
</dbReference>
<dbReference type="SUPFAM" id="SSF56801">
    <property type="entry name" value="Acetyl-CoA synthetase-like"/>
    <property type="match status" value="1"/>
</dbReference>
<keyword evidence="2" id="KW-0597">Phosphoprotein</keyword>